<dbReference type="PANTHER" id="PTHR33325">
    <property type="entry name" value="ZINC FINGER, CCHC-TYPE-RELATED"/>
    <property type="match status" value="1"/>
</dbReference>
<proteinExistence type="predicted"/>
<sequence length="236" mass="26698">MGDLMKRQFNVLDLSGHNFLEWTVDAQMNLKAQGLDHTIKDIMVPGTIEIKTATEQEKAKATVLITYKDFKSVSEYNSTLFKIVSLLKYCDQAVTKDQMIEKTLSTFHANNIVLQQQYRERDFKKYSELISILLVAEQKNDLLLKNHNLRPTGSMAFNESTAVESSNPPEENVAHRGGRGGYNHRGRGRGNHRGRGRGRGHGRVISPLETITKKGINKEIKSRPPRKKKTHALDVA</sequence>
<dbReference type="KEGG" id="soe:110774856"/>
<reference evidence="2" key="1">
    <citation type="journal article" date="2021" name="Nat. Commun.">
        <title>Genomic analyses provide insights into spinach domestication and the genetic basis of agronomic traits.</title>
        <authorList>
            <person name="Cai X."/>
            <person name="Sun X."/>
            <person name="Xu C."/>
            <person name="Sun H."/>
            <person name="Wang X."/>
            <person name="Ge C."/>
            <person name="Zhang Z."/>
            <person name="Wang Q."/>
            <person name="Fei Z."/>
            <person name="Jiao C."/>
            <person name="Wang Q."/>
        </authorList>
    </citation>
    <scope>NUCLEOTIDE SEQUENCE [LARGE SCALE GENOMIC DNA]</scope>
    <source>
        <strain evidence="2">cv. Varoflay</strain>
    </source>
</reference>
<evidence type="ECO:0000256" key="1">
    <source>
        <dbReference type="SAM" id="MobiDB-lite"/>
    </source>
</evidence>
<dbReference type="Proteomes" id="UP000813463">
    <property type="component" value="Chromosome 6"/>
</dbReference>
<keyword evidence="2" id="KW-1185">Reference proteome</keyword>
<dbReference type="OrthoDB" id="1737433at2759"/>
<gene>
    <name evidence="3" type="primary">LOC110774856</name>
</gene>
<feature type="compositionally biased region" description="Basic residues" evidence="1">
    <location>
        <begin position="176"/>
        <end position="202"/>
    </location>
</feature>
<feature type="region of interest" description="Disordered" evidence="1">
    <location>
        <begin position="162"/>
        <end position="236"/>
    </location>
</feature>
<reference evidence="3" key="2">
    <citation type="submission" date="2025-08" db="UniProtKB">
        <authorList>
            <consortium name="RefSeq"/>
        </authorList>
    </citation>
    <scope>IDENTIFICATION</scope>
    <source>
        <tissue evidence="3">Leaf</tissue>
    </source>
</reference>
<evidence type="ECO:0000313" key="2">
    <source>
        <dbReference type="Proteomes" id="UP000813463"/>
    </source>
</evidence>
<evidence type="ECO:0000313" key="3">
    <source>
        <dbReference type="RefSeq" id="XP_021835140.1"/>
    </source>
</evidence>
<protein>
    <submittedName>
        <fullName evidence="3">Uncharacterized protein</fullName>
    </submittedName>
</protein>
<dbReference type="AlphaFoldDB" id="A0A9R0JHD2"/>
<name>A0A9R0JHD2_SPIOL</name>
<dbReference type="GeneID" id="110774856"/>
<organism evidence="2 3">
    <name type="scientific">Spinacia oleracea</name>
    <name type="common">Spinach</name>
    <dbReference type="NCBI Taxonomy" id="3562"/>
    <lineage>
        <taxon>Eukaryota</taxon>
        <taxon>Viridiplantae</taxon>
        <taxon>Streptophyta</taxon>
        <taxon>Embryophyta</taxon>
        <taxon>Tracheophyta</taxon>
        <taxon>Spermatophyta</taxon>
        <taxon>Magnoliopsida</taxon>
        <taxon>eudicotyledons</taxon>
        <taxon>Gunneridae</taxon>
        <taxon>Pentapetalae</taxon>
        <taxon>Caryophyllales</taxon>
        <taxon>Chenopodiaceae</taxon>
        <taxon>Chenopodioideae</taxon>
        <taxon>Anserineae</taxon>
        <taxon>Spinacia</taxon>
    </lineage>
</organism>
<dbReference type="RefSeq" id="XP_021835140.1">
    <property type="nucleotide sequence ID" value="XM_021979448.1"/>
</dbReference>
<dbReference type="PANTHER" id="PTHR33325:SF5">
    <property type="entry name" value="TRANSCRIPTION FACTOR INTERACTOR AND REGULATOR CCHC(ZN) FAMILY"/>
    <property type="match status" value="1"/>
</dbReference>
<accession>A0A9R0JHD2</accession>